<dbReference type="AlphaFoldDB" id="A0A6H5IR66"/>
<evidence type="ECO:0000256" key="5">
    <source>
        <dbReference type="ARBA" id="ARBA00022833"/>
    </source>
</evidence>
<dbReference type="InterPro" id="IPR013087">
    <property type="entry name" value="Znf_C2H2_type"/>
</dbReference>
<dbReference type="GO" id="GO:0008270">
    <property type="term" value="F:zinc ion binding"/>
    <property type="evidence" value="ECO:0007669"/>
    <property type="project" value="UniProtKB-KW"/>
</dbReference>
<dbReference type="Pfam" id="PF00096">
    <property type="entry name" value="zf-C2H2"/>
    <property type="match status" value="4"/>
</dbReference>
<sequence length="701" mass="79524">YLCEMCAKRFGNKQNLLLHIRRVHEGREDFASDARRRKFDRKSNSLYQRKTVHKIRENFLCDDCGKKFANQRSLFIHQKTIHEGRKDFTCCKCEKKFTHKSNLLYHQKAVHDGRKDYACDMCAKKFVHNNYLLLHTRTVHEGHIPVKYRAYMRIPVRDSKIKSMYNSISLPPARHQRMVHEKRKDSVCVVFQKSFFTQHLAKHQKTAHGGQREFQCYACSKIFLDRIPNTCLLFVTLNLSGEEFYDKTFETPRIRIGEKLHSKSCESAGIQAIFKHRGQSGPGLFMLECEYRDREYRQCVGVTEYMSTDIDKYHCPKCDEEYGPMTNPMPTDKLSPPFPEQPPLILPGSPMKKTIKTLSPKKPAPKRSGSKKGASAGNVQNVLKSPSPKKSTMKKSPTKSKNANKSKNTAKNKLKLGEEDTSKTTKVVPVVNDMYGNFSLDQGVETRKELTWQQTTSVYDFHDGSNESDYGGFTIDEAPKRKRAKAADTNPKRLKKLDPVVETATTVPKNGIEELLKASIYTQGTGTNPRLEQVLASPSTRDAIAGMLSFTAQCYSTTSHTSPVKSGRVIKKKEIEEEVVQIDDDLIENIDKVHQDDDFIYPALDVSDDDDEFGFKNKGKKEEDESWNPKARVGPLLPKTNRPAREGAKKTSVEKGLEAAAKKKSKATMRNAVTSFYFISCIHSSVFNINIAATLVASICG</sequence>
<keyword evidence="3" id="KW-0677">Repeat</keyword>
<dbReference type="PROSITE" id="PS50157">
    <property type="entry name" value="ZINC_FINGER_C2H2_2"/>
    <property type="match status" value="4"/>
</dbReference>
<comment type="subcellular location">
    <subcellularLocation>
        <location evidence="1">Nucleus</location>
    </subcellularLocation>
</comment>
<dbReference type="GO" id="GO:0005634">
    <property type="term" value="C:nucleus"/>
    <property type="evidence" value="ECO:0007669"/>
    <property type="project" value="UniProtKB-SubCell"/>
</dbReference>
<evidence type="ECO:0000256" key="11">
    <source>
        <dbReference type="SAM" id="MobiDB-lite"/>
    </source>
</evidence>
<proteinExistence type="predicted"/>
<dbReference type="Gene3D" id="3.30.160.60">
    <property type="entry name" value="Classic Zinc Finger"/>
    <property type="match status" value="5"/>
</dbReference>
<dbReference type="OrthoDB" id="5876800at2759"/>
<evidence type="ECO:0000313" key="13">
    <source>
        <dbReference type="EMBL" id="CAB0039313.1"/>
    </source>
</evidence>
<dbReference type="Proteomes" id="UP000479190">
    <property type="component" value="Unassembled WGS sequence"/>
</dbReference>
<accession>A0A6H5IR66</accession>
<dbReference type="InterPro" id="IPR036236">
    <property type="entry name" value="Znf_C2H2_sf"/>
</dbReference>
<dbReference type="InterPro" id="IPR050752">
    <property type="entry name" value="C2H2-ZF_domain"/>
</dbReference>
<feature type="compositionally biased region" description="Basic residues" evidence="11">
    <location>
        <begin position="391"/>
        <end position="414"/>
    </location>
</feature>
<dbReference type="GO" id="GO:0000981">
    <property type="term" value="F:DNA-binding transcription factor activity, RNA polymerase II-specific"/>
    <property type="evidence" value="ECO:0007669"/>
    <property type="project" value="TreeGrafter"/>
</dbReference>
<feature type="domain" description="C2H2-type" evidence="12">
    <location>
        <begin position="88"/>
        <end position="116"/>
    </location>
</feature>
<keyword evidence="2" id="KW-0479">Metal-binding</keyword>
<evidence type="ECO:0000313" key="14">
    <source>
        <dbReference type="Proteomes" id="UP000479190"/>
    </source>
</evidence>
<feature type="domain" description="C2H2-type" evidence="12">
    <location>
        <begin position="117"/>
        <end position="145"/>
    </location>
</feature>
<reference evidence="13 14" key="1">
    <citation type="submission" date="2020-02" db="EMBL/GenBank/DDBJ databases">
        <authorList>
            <person name="Ferguson B K."/>
        </authorList>
    </citation>
    <scope>NUCLEOTIDE SEQUENCE [LARGE SCALE GENOMIC DNA]</scope>
</reference>
<evidence type="ECO:0000256" key="2">
    <source>
        <dbReference type="ARBA" id="ARBA00022723"/>
    </source>
</evidence>
<evidence type="ECO:0000256" key="9">
    <source>
        <dbReference type="ARBA" id="ARBA00023242"/>
    </source>
</evidence>
<keyword evidence="6" id="KW-0805">Transcription regulation</keyword>
<keyword evidence="5" id="KW-0862">Zinc</keyword>
<gene>
    <name evidence="13" type="ORF">TBRA_LOCUS11060</name>
</gene>
<keyword evidence="14" id="KW-1185">Reference proteome</keyword>
<protein>
    <recommendedName>
        <fullName evidence="12">C2H2-type domain-containing protein</fullName>
    </recommendedName>
</protein>
<evidence type="ECO:0000256" key="10">
    <source>
        <dbReference type="PROSITE-ProRule" id="PRU00042"/>
    </source>
</evidence>
<dbReference type="GO" id="GO:0000978">
    <property type="term" value="F:RNA polymerase II cis-regulatory region sequence-specific DNA binding"/>
    <property type="evidence" value="ECO:0007669"/>
    <property type="project" value="TreeGrafter"/>
</dbReference>
<name>A0A6H5IR66_9HYME</name>
<feature type="non-terminal residue" evidence="13">
    <location>
        <position position="1"/>
    </location>
</feature>
<dbReference type="Gene3D" id="3.30.40.10">
    <property type="entry name" value="Zinc/RING finger domain, C3HC4 (zinc finger)"/>
    <property type="match status" value="1"/>
</dbReference>
<feature type="domain" description="C2H2-type" evidence="12">
    <location>
        <begin position="59"/>
        <end position="87"/>
    </location>
</feature>
<feature type="compositionally biased region" description="Basic and acidic residues" evidence="11">
    <location>
        <begin position="643"/>
        <end position="655"/>
    </location>
</feature>
<evidence type="ECO:0000256" key="3">
    <source>
        <dbReference type="ARBA" id="ARBA00022737"/>
    </source>
</evidence>
<dbReference type="SUPFAM" id="SSF57667">
    <property type="entry name" value="beta-beta-alpha zinc fingers"/>
    <property type="match status" value="2"/>
</dbReference>
<keyword evidence="8" id="KW-0804">Transcription</keyword>
<feature type="region of interest" description="Disordered" evidence="11">
    <location>
        <begin position="326"/>
        <end position="421"/>
    </location>
</feature>
<evidence type="ECO:0000259" key="12">
    <source>
        <dbReference type="PROSITE" id="PS50157"/>
    </source>
</evidence>
<dbReference type="InterPro" id="IPR013083">
    <property type="entry name" value="Znf_RING/FYVE/PHD"/>
</dbReference>
<dbReference type="PANTHER" id="PTHR24384">
    <property type="entry name" value="FINGER PUTATIVE TRANSCRIPTION FACTOR FAMILY-RELATED"/>
    <property type="match status" value="1"/>
</dbReference>
<dbReference type="SMART" id="SM00355">
    <property type="entry name" value="ZnF_C2H2"/>
    <property type="match status" value="4"/>
</dbReference>
<evidence type="ECO:0000256" key="4">
    <source>
        <dbReference type="ARBA" id="ARBA00022771"/>
    </source>
</evidence>
<dbReference type="EMBL" id="CADCXV010000950">
    <property type="protein sequence ID" value="CAB0039313.1"/>
    <property type="molecule type" value="Genomic_DNA"/>
</dbReference>
<keyword evidence="7" id="KW-0238">DNA-binding</keyword>
<evidence type="ECO:0000256" key="8">
    <source>
        <dbReference type="ARBA" id="ARBA00023163"/>
    </source>
</evidence>
<dbReference type="PANTHER" id="PTHR24384:SF189">
    <property type="entry name" value="C2H2-TYPE DOMAIN-CONTAINING PROTEIN-RELATED"/>
    <property type="match status" value="1"/>
</dbReference>
<feature type="region of interest" description="Disordered" evidence="11">
    <location>
        <begin position="617"/>
        <end position="655"/>
    </location>
</feature>
<feature type="compositionally biased region" description="Pro residues" evidence="11">
    <location>
        <begin position="336"/>
        <end position="345"/>
    </location>
</feature>
<evidence type="ECO:0000256" key="6">
    <source>
        <dbReference type="ARBA" id="ARBA00023015"/>
    </source>
</evidence>
<organism evidence="13 14">
    <name type="scientific">Trichogramma brassicae</name>
    <dbReference type="NCBI Taxonomy" id="86971"/>
    <lineage>
        <taxon>Eukaryota</taxon>
        <taxon>Metazoa</taxon>
        <taxon>Ecdysozoa</taxon>
        <taxon>Arthropoda</taxon>
        <taxon>Hexapoda</taxon>
        <taxon>Insecta</taxon>
        <taxon>Pterygota</taxon>
        <taxon>Neoptera</taxon>
        <taxon>Endopterygota</taxon>
        <taxon>Hymenoptera</taxon>
        <taxon>Apocrita</taxon>
        <taxon>Proctotrupomorpha</taxon>
        <taxon>Chalcidoidea</taxon>
        <taxon>Trichogrammatidae</taxon>
        <taxon>Trichogramma</taxon>
    </lineage>
</organism>
<evidence type="ECO:0000256" key="7">
    <source>
        <dbReference type="ARBA" id="ARBA00023125"/>
    </source>
</evidence>
<dbReference type="PROSITE" id="PS00028">
    <property type="entry name" value="ZINC_FINGER_C2H2_1"/>
    <property type="match status" value="4"/>
</dbReference>
<keyword evidence="4 10" id="KW-0863">Zinc-finger</keyword>
<feature type="domain" description="C2H2-type" evidence="12">
    <location>
        <begin position="1"/>
        <end position="29"/>
    </location>
</feature>
<evidence type="ECO:0000256" key="1">
    <source>
        <dbReference type="ARBA" id="ARBA00004123"/>
    </source>
</evidence>
<keyword evidence="9" id="KW-0539">Nucleus</keyword>